<feature type="binding site" evidence="7">
    <location>
        <position position="253"/>
    </location>
    <ligand>
        <name>Zn(2+)</name>
        <dbReference type="ChEBI" id="CHEBI:29105"/>
        <label>2</label>
    </ligand>
</feature>
<dbReference type="CDD" id="cd00019">
    <property type="entry name" value="AP2Ec"/>
    <property type="match status" value="1"/>
</dbReference>
<dbReference type="EMBL" id="LR134523">
    <property type="protein sequence ID" value="VEJ34245.1"/>
    <property type="molecule type" value="Genomic_DNA"/>
</dbReference>
<dbReference type="Gene3D" id="3.20.20.150">
    <property type="entry name" value="Divalent-metal-dependent TIM barrel enzymes"/>
    <property type="match status" value="1"/>
</dbReference>
<dbReference type="PROSITE" id="PS51432">
    <property type="entry name" value="AP_NUCLEASE_F2_4"/>
    <property type="match status" value="1"/>
</dbReference>
<feature type="domain" description="Xylose isomerase-like TIM barrel" evidence="8">
    <location>
        <begin position="19"/>
        <end position="270"/>
    </location>
</feature>
<feature type="binding site" evidence="7">
    <location>
        <position position="141"/>
    </location>
    <ligand>
        <name>Zn(2+)</name>
        <dbReference type="ChEBI" id="CHEBI:29105"/>
        <label>1</label>
    </ligand>
</feature>
<evidence type="ECO:0000256" key="3">
    <source>
        <dbReference type="ARBA" id="ARBA00022763"/>
    </source>
</evidence>
<dbReference type="InterPro" id="IPR036237">
    <property type="entry name" value="Xyl_isomerase-like_sf"/>
</dbReference>
<comment type="similarity">
    <text evidence="1 7">Belongs to the AP endonuclease 2 family.</text>
</comment>
<gene>
    <name evidence="7 9" type="primary">nfo</name>
    <name evidence="9" type="ORF">NCTC13079_00055</name>
</gene>
<dbReference type="PANTHER" id="PTHR21445:SF0">
    <property type="entry name" value="APURINIC-APYRIMIDINIC ENDONUCLEASE"/>
    <property type="match status" value="1"/>
</dbReference>
<dbReference type="RefSeq" id="WP_164715151.1">
    <property type="nucleotide sequence ID" value="NZ_LR134523.1"/>
</dbReference>
<reference evidence="9 10" key="1">
    <citation type="submission" date="2018-12" db="EMBL/GenBank/DDBJ databases">
        <authorList>
            <consortium name="Pathogen Informatics"/>
        </authorList>
    </citation>
    <scope>NUCLEOTIDE SEQUENCE [LARGE SCALE GENOMIC DNA]</scope>
    <source>
        <strain evidence="9 10">NCTC13079</strain>
    </source>
</reference>
<sequence>MRAIGYHISASRGLVRAMEEATSFGASAMQCFTRNPRGSRAKALDLDDIRRFEAVRKGFGPVFLHGAYTMNLASKDEGVRARSEALLADDLARLQAYPADTIYVFHPGAHTGDGIETGILRIVRALDRLREDFGAGTICLETMSGKGSEVGGRLEEIAAILSAVGDPHLHVVLDSCHLYSAGYDLARPEAVAAAIEETVGLSRVRGIHLNDSLTPLASKKDRHAPIGAGHIGTEVLARFVGYEAFSHLPIVLETPGEGADHAKEIRALRRALGEG</sequence>
<dbReference type="GO" id="GO:0008270">
    <property type="term" value="F:zinc ion binding"/>
    <property type="evidence" value="ECO:0007669"/>
    <property type="project" value="UniProtKB-UniRule"/>
</dbReference>
<dbReference type="SUPFAM" id="SSF51658">
    <property type="entry name" value="Xylose isomerase-like"/>
    <property type="match status" value="1"/>
</dbReference>
<dbReference type="Pfam" id="PF01261">
    <property type="entry name" value="AP_endonuc_2"/>
    <property type="match status" value="1"/>
</dbReference>
<dbReference type="GO" id="GO:0003906">
    <property type="term" value="F:DNA-(apurinic or apyrimidinic site) endonuclease activity"/>
    <property type="evidence" value="ECO:0007669"/>
    <property type="project" value="TreeGrafter"/>
</dbReference>
<keyword evidence="6 7" id="KW-0234">DNA repair</keyword>
<evidence type="ECO:0000313" key="10">
    <source>
        <dbReference type="Proteomes" id="UP000269544"/>
    </source>
</evidence>
<proteinExistence type="inferred from homology"/>
<evidence type="ECO:0000256" key="7">
    <source>
        <dbReference type="HAMAP-Rule" id="MF_00152"/>
    </source>
</evidence>
<keyword evidence="4 7" id="KW-0378">Hydrolase</keyword>
<dbReference type="GO" id="GO:0006284">
    <property type="term" value="P:base-excision repair"/>
    <property type="evidence" value="ECO:0007669"/>
    <property type="project" value="TreeGrafter"/>
</dbReference>
<dbReference type="InterPro" id="IPR018246">
    <property type="entry name" value="AP_endonuc_F2_Zn_BS"/>
</dbReference>
<evidence type="ECO:0000313" key="9">
    <source>
        <dbReference type="EMBL" id="VEJ34245.1"/>
    </source>
</evidence>
<keyword evidence="10" id="KW-1185">Reference proteome</keyword>
<dbReference type="SMART" id="SM00518">
    <property type="entry name" value="AP2Ec"/>
    <property type="match status" value="1"/>
</dbReference>
<dbReference type="AlphaFoldDB" id="A0A3S5C1Z8"/>
<keyword evidence="7 9" id="KW-0255">Endonuclease</keyword>
<dbReference type="EC" id="3.1.21.2" evidence="7"/>
<organism evidence="9 10">
    <name type="scientific">Aedoeadaptatus ivorii</name>
    <dbReference type="NCBI Taxonomy" id="54006"/>
    <lineage>
        <taxon>Bacteria</taxon>
        <taxon>Bacillati</taxon>
        <taxon>Bacillota</taxon>
        <taxon>Tissierellia</taxon>
        <taxon>Tissierellales</taxon>
        <taxon>Peptoniphilaceae</taxon>
        <taxon>Aedoeadaptatus</taxon>
    </lineage>
</organism>
<feature type="binding site" evidence="7">
    <location>
        <position position="221"/>
    </location>
    <ligand>
        <name>Zn(2+)</name>
        <dbReference type="ChEBI" id="CHEBI:29105"/>
        <label>3</label>
    </ligand>
</feature>
<keyword evidence="7" id="KW-0540">Nuclease</keyword>
<keyword evidence="5 7" id="KW-0862">Zinc</keyword>
<dbReference type="GO" id="GO:0003677">
    <property type="term" value="F:DNA binding"/>
    <property type="evidence" value="ECO:0007669"/>
    <property type="project" value="InterPro"/>
</dbReference>
<dbReference type="NCBIfam" id="TIGR00587">
    <property type="entry name" value="nfo"/>
    <property type="match status" value="1"/>
</dbReference>
<dbReference type="PROSITE" id="PS00731">
    <property type="entry name" value="AP_NUCLEASE_F2_3"/>
    <property type="match status" value="1"/>
</dbReference>
<comment type="catalytic activity">
    <reaction evidence="7">
        <text>Endonucleolytic cleavage to 5'-phosphooligonucleotide end-products.</text>
        <dbReference type="EC" id="3.1.21.2"/>
    </reaction>
</comment>
<comment type="cofactor">
    <cofactor evidence="7">
        <name>Zn(2+)</name>
        <dbReference type="ChEBI" id="CHEBI:29105"/>
    </cofactor>
    <text evidence="7">Binds 3 Zn(2+) ions.</text>
</comment>
<feature type="binding site" evidence="7">
    <location>
        <position position="65"/>
    </location>
    <ligand>
        <name>Zn(2+)</name>
        <dbReference type="ChEBI" id="CHEBI:29105"/>
        <label>1</label>
    </ligand>
</feature>
<dbReference type="GO" id="GO:0008833">
    <property type="term" value="F:deoxyribonuclease IV (phage-T4-induced) activity"/>
    <property type="evidence" value="ECO:0007669"/>
    <property type="project" value="UniProtKB-UniRule"/>
</dbReference>
<feature type="binding site" evidence="7">
    <location>
        <position position="141"/>
    </location>
    <ligand>
        <name>Zn(2+)</name>
        <dbReference type="ChEBI" id="CHEBI:29105"/>
        <label>2</label>
    </ligand>
</feature>
<dbReference type="Proteomes" id="UP000269544">
    <property type="component" value="Chromosome"/>
</dbReference>
<dbReference type="KEGG" id="piv:NCTC13079_00055"/>
<feature type="binding site" evidence="7">
    <location>
        <position position="106"/>
    </location>
    <ligand>
        <name>Zn(2+)</name>
        <dbReference type="ChEBI" id="CHEBI:29105"/>
        <label>1</label>
    </ligand>
</feature>
<accession>A0A3S5C1Z8</accession>
<name>A0A3S5C1Z8_9FIRM</name>
<comment type="function">
    <text evidence="7">Endonuclease IV plays a role in DNA repair. It cleaves phosphodiester bonds at apurinic or apyrimidinic (AP) sites, generating a 3'-hydroxyl group and a 5'-terminal sugar phosphate.</text>
</comment>
<evidence type="ECO:0000256" key="4">
    <source>
        <dbReference type="ARBA" id="ARBA00022801"/>
    </source>
</evidence>
<evidence type="ECO:0000259" key="8">
    <source>
        <dbReference type="Pfam" id="PF01261"/>
    </source>
</evidence>
<dbReference type="PANTHER" id="PTHR21445">
    <property type="entry name" value="ENDONUCLEASE IV ENDODEOXYRIBONUCLEASE IV"/>
    <property type="match status" value="1"/>
</dbReference>
<feature type="binding site" evidence="7">
    <location>
        <position position="208"/>
    </location>
    <ligand>
        <name>Zn(2+)</name>
        <dbReference type="ChEBI" id="CHEBI:29105"/>
        <label>2</label>
    </ligand>
</feature>
<feature type="binding site" evidence="7">
    <location>
        <position position="174"/>
    </location>
    <ligand>
        <name>Zn(2+)</name>
        <dbReference type="ChEBI" id="CHEBI:29105"/>
        <label>2</label>
    </ligand>
</feature>
<protein>
    <recommendedName>
        <fullName evidence="7">Probable endonuclease 4</fullName>
        <ecNumber evidence="7">3.1.21.2</ecNumber>
    </recommendedName>
    <alternativeName>
        <fullName evidence="7">Endodeoxyribonuclease IV</fullName>
    </alternativeName>
    <alternativeName>
        <fullName evidence="7">Endonuclease IV</fullName>
    </alternativeName>
</protein>
<keyword evidence="3 7" id="KW-0227">DNA damage</keyword>
<dbReference type="GO" id="GO:0008081">
    <property type="term" value="F:phosphoric diester hydrolase activity"/>
    <property type="evidence" value="ECO:0007669"/>
    <property type="project" value="TreeGrafter"/>
</dbReference>
<feature type="binding site" evidence="7">
    <location>
        <position position="223"/>
    </location>
    <ligand>
        <name>Zn(2+)</name>
        <dbReference type="ChEBI" id="CHEBI:29105"/>
        <label>3</label>
    </ligand>
</feature>
<evidence type="ECO:0000256" key="6">
    <source>
        <dbReference type="ARBA" id="ARBA00023204"/>
    </source>
</evidence>
<dbReference type="InterPro" id="IPR001719">
    <property type="entry name" value="AP_endonuc_2"/>
</dbReference>
<evidence type="ECO:0000256" key="1">
    <source>
        <dbReference type="ARBA" id="ARBA00005340"/>
    </source>
</evidence>
<dbReference type="InterPro" id="IPR013022">
    <property type="entry name" value="Xyl_isomerase-like_TIM-brl"/>
</dbReference>
<keyword evidence="2 7" id="KW-0479">Metal-binding</keyword>
<feature type="binding site" evidence="7">
    <location>
        <position position="177"/>
    </location>
    <ligand>
        <name>Zn(2+)</name>
        <dbReference type="ChEBI" id="CHEBI:29105"/>
        <label>3</label>
    </ligand>
</feature>
<dbReference type="HAMAP" id="MF_00152">
    <property type="entry name" value="Nfo"/>
    <property type="match status" value="1"/>
</dbReference>
<evidence type="ECO:0000256" key="5">
    <source>
        <dbReference type="ARBA" id="ARBA00022833"/>
    </source>
</evidence>
<evidence type="ECO:0000256" key="2">
    <source>
        <dbReference type="ARBA" id="ARBA00022723"/>
    </source>
</evidence>